<dbReference type="GO" id="GO:0005886">
    <property type="term" value="C:plasma membrane"/>
    <property type="evidence" value="ECO:0007669"/>
    <property type="project" value="UniProtKB-SubCell"/>
</dbReference>
<comment type="subcellular location">
    <subcellularLocation>
        <location evidence="2">Cell membrane</location>
    </subcellularLocation>
</comment>
<keyword evidence="4" id="KW-0813">Transport</keyword>
<dbReference type="Proteomes" id="UP001279734">
    <property type="component" value="Unassembled WGS sequence"/>
</dbReference>
<protein>
    <submittedName>
        <fullName evidence="9">Uncharacterized protein</fullName>
    </submittedName>
</protein>
<feature type="region of interest" description="Disordered" evidence="8">
    <location>
        <begin position="225"/>
        <end position="299"/>
    </location>
</feature>
<evidence type="ECO:0000256" key="4">
    <source>
        <dbReference type="ARBA" id="ARBA00022448"/>
    </source>
</evidence>
<name>A0AAD3XGM1_NEPGR</name>
<evidence type="ECO:0000256" key="3">
    <source>
        <dbReference type="ARBA" id="ARBA00010067"/>
    </source>
</evidence>
<sequence>MNRCAKSLREQHKYWYQHDGRDHPSFSSTLLDAIYRSFDESTGEEISARDVEEEVVFFQGTPQKKHNNMMKCSSTCLEREKTRVRLVDQWMEKAESEKILVRRRTLAADLDGKLRYGDRHWLGFKLNPPSCSSDSISGGEFTSSDYESLQANSLKLIRTNVSVRPQRIKKLADYYDNSRKSCPSAQQTKEESRAMKIYGDLKKAKQPMSPGGRLSSFLNSLFHGGGSKKPKISRSMDRRDVTKYGKESKSTYSSTCSTASSFSRSCMSKTPSSAGSDGKFNNIDDEERDIGDGDGDGSTSCCSSDLFELDNALEIGVGRYTEELPVYETTRPHTNRAIANGLIV</sequence>
<evidence type="ECO:0000256" key="8">
    <source>
        <dbReference type="SAM" id="MobiDB-lite"/>
    </source>
</evidence>
<comment type="caution">
    <text evidence="9">The sequence shown here is derived from an EMBL/GenBank/DDBJ whole genome shotgun (WGS) entry which is preliminary data.</text>
</comment>
<keyword evidence="6" id="KW-0472">Membrane</keyword>
<gene>
    <name evidence="9" type="ORF">Nepgr_005631</name>
</gene>
<feature type="compositionally biased region" description="Acidic residues" evidence="8">
    <location>
        <begin position="283"/>
        <end position="295"/>
    </location>
</feature>
<evidence type="ECO:0000256" key="2">
    <source>
        <dbReference type="ARBA" id="ARBA00004236"/>
    </source>
</evidence>
<evidence type="ECO:0000256" key="1">
    <source>
        <dbReference type="ARBA" id="ARBA00002281"/>
    </source>
</evidence>
<accession>A0AAD3XGM1</accession>
<dbReference type="AlphaFoldDB" id="A0AAD3XGM1"/>
<reference evidence="9" key="1">
    <citation type="submission" date="2023-05" db="EMBL/GenBank/DDBJ databases">
        <title>Nepenthes gracilis genome sequencing.</title>
        <authorList>
            <person name="Fukushima K."/>
        </authorList>
    </citation>
    <scope>NUCLEOTIDE SEQUENCE</scope>
    <source>
        <strain evidence="9">SING2019-196</strain>
    </source>
</reference>
<dbReference type="PANTHER" id="PTHR33541:SF28">
    <property type="entry name" value="PROTEIN BIG GRAIN 1-LIKE A"/>
    <property type="match status" value="1"/>
</dbReference>
<keyword evidence="7" id="KW-0927">Auxin signaling pathway</keyword>
<dbReference type="GO" id="GO:0009734">
    <property type="term" value="P:auxin-activated signaling pathway"/>
    <property type="evidence" value="ECO:0007669"/>
    <property type="project" value="UniProtKB-KW"/>
</dbReference>
<evidence type="ECO:0000256" key="6">
    <source>
        <dbReference type="ARBA" id="ARBA00023136"/>
    </source>
</evidence>
<keyword evidence="5" id="KW-1003">Cell membrane</keyword>
<comment type="similarity">
    <text evidence="3">Belongs to the BIG GRAIN 1 (BG1) plant protein family.</text>
</comment>
<dbReference type="InterPro" id="IPR039621">
    <property type="entry name" value="BG1-like"/>
</dbReference>
<evidence type="ECO:0000256" key="5">
    <source>
        <dbReference type="ARBA" id="ARBA00022475"/>
    </source>
</evidence>
<dbReference type="PANTHER" id="PTHR33541">
    <property type="entry name" value="PROTEIN BIG GRAIN 1-LIKE A-RELATED"/>
    <property type="match status" value="1"/>
</dbReference>
<feature type="compositionally biased region" description="Low complexity" evidence="8">
    <location>
        <begin position="250"/>
        <end position="268"/>
    </location>
</feature>
<evidence type="ECO:0000313" key="10">
    <source>
        <dbReference type="Proteomes" id="UP001279734"/>
    </source>
</evidence>
<proteinExistence type="inferred from homology"/>
<organism evidence="9 10">
    <name type="scientific">Nepenthes gracilis</name>
    <name type="common">Slender pitcher plant</name>
    <dbReference type="NCBI Taxonomy" id="150966"/>
    <lineage>
        <taxon>Eukaryota</taxon>
        <taxon>Viridiplantae</taxon>
        <taxon>Streptophyta</taxon>
        <taxon>Embryophyta</taxon>
        <taxon>Tracheophyta</taxon>
        <taxon>Spermatophyta</taxon>
        <taxon>Magnoliopsida</taxon>
        <taxon>eudicotyledons</taxon>
        <taxon>Gunneridae</taxon>
        <taxon>Pentapetalae</taxon>
        <taxon>Caryophyllales</taxon>
        <taxon>Nepenthaceae</taxon>
        <taxon>Nepenthes</taxon>
    </lineage>
</organism>
<evidence type="ECO:0000313" key="9">
    <source>
        <dbReference type="EMBL" id="GMH03792.1"/>
    </source>
</evidence>
<feature type="compositionally biased region" description="Basic and acidic residues" evidence="8">
    <location>
        <begin position="234"/>
        <end position="249"/>
    </location>
</feature>
<keyword evidence="10" id="KW-1185">Reference proteome</keyword>
<dbReference type="EMBL" id="BSYO01000004">
    <property type="protein sequence ID" value="GMH03792.1"/>
    <property type="molecule type" value="Genomic_DNA"/>
</dbReference>
<comment type="function">
    <text evidence="1">Involved in auxin transport. Regulator of the auxin signaling pathway.</text>
</comment>
<evidence type="ECO:0000256" key="7">
    <source>
        <dbReference type="ARBA" id="ARBA00023294"/>
    </source>
</evidence>